<proteinExistence type="predicted"/>
<organism evidence="3 4">
    <name type="scientific">Candida parapsilosis</name>
    <name type="common">Yeast</name>
    <dbReference type="NCBI Taxonomy" id="5480"/>
    <lineage>
        <taxon>Eukaryota</taxon>
        <taxon>Fungi</taxon>
        <taxon>Dikarya</taxon>
        <taxon>Ascomycota</taxon>
        <taxon>Saccharomycotina</taxon>
        <taxon>Pichiomycetes</taxon>
        <taxon>Debaryomycetaceae</taxon>
        <taxon>Candida/Lodderomyces clade</taxon>
        <taxon>Candida</taxon>
    </lineage>
</organism>
<feature type="region of interest" description="Disordered" evidence="1">
    <location>
        <begin position="365"/>
        <end position="400"/>
    </location>
</feature>
<dbReference type="InterPro" id="IPR028012">
    <property type="entry name" value="Rua1_C"/>
</dbReference>
<name>A0A8X7TA29_CANPA</name>
<comment type="caution">
    <text evidence="3">The sequence shown here is derived from an EMBL/GenBank/DDBJ whole genome shotgun (WGS) entry which is preliminary data.</text>
</comment>
<evidence type="ECO:0000313" key="4">
    <source>
        <dbReference type="Proteomes" id="UP000590412"/>
    </source>
</evidence>
<reference evidence="3" key="1">
    <citation type="submission" date="2020-03" db="EMBL/GenBank/DDBJ databases">
        <title>FDA dAtabase for Regulatory Grade micrObial Sequences (FDA-ARGOS): Supporting development and validation of Infectious Disease Dx tests.</title>
        <authorList>
            <person name="Campos J."/>
            <person name="Goldberg B."/>
            <person name="Tallon L."/>
            <person name="Sadzewicz L."/>
            <person name="Vavikolanu K."/>
            <person name="Mehta A."/>
            <person name="Aluvathingal J."/>
            <person name="Nadendla S."/>
            <person name="Nandy P."/>
            <person name="Geyer C."/>
            <person name="Yan Y."/>
            <person name="Sichtig H."/>
        </authorList>
    </citation>
    <scope>NUCLEOTIDE SEQUENCE [LARGE SCALE GENOMIC DNA]</scope>
    <source>
        <strain evidence="3">FDAARGOS_652</strain>
    </source>
</reference>
<evidence type="ECO:0000256" key="1">
    <source>
        <dbReference type="SAM" id="MobiDB-lite"/>
    </source>
</evidence>
<dbReference type="Proteomes" id="UP000590412">
    <property type="component" value="Unassembled WGS sequence"/>
</dbReference>
<feature type="region of interest" description="Disordered" evidence="1">
    <location>
        <begin position="17"/>
        <end position="63"/>
    </location>
</feature>
<feature type="domain" description="Transcription regulator Rua1 C-terminal" evidence="2">
    <location>
        <begin position="596"/>
        <end position="724"/>
    </location>
</feature>
<evidence type="ECO:0000313" key="3">
    <source>
        <dbReference type="EMBL" id="KAF6051224.1"/>
    </source>
</evidence>
<feature type="compositionally biased region" description="Low complexity" evidence="1">
    <location>
        <begin position="52"/>
        <end position="63"/>
    </location>
</feature>
<accession>A0A8X7TA29</accession>
<feature type="region of interest" description="Disordered" evidence="1">
    <location>
        <begin position="459"/>
        <end position="509"/>
    </location>
</feature>
<dbReference type="Pfam" id="PF14616">
    <property type="entry name" value="Rua1_C"/>
    <property type="match status" value="1"/>
</dbReference>
<dbReference type="AlphaFoldDB" id="A0A8X7TA29"/>
<feature type="region of interest" description="Disordered" evidence="1">
    <location>
        <begin position="100"/>
        <end position="133"/>
    </location>
</feature>
<feature type="compositionally biased region" description="Polar residues" evidence="1">
    <location>
        <begin position="379"/>
        <end position="388"/>
    </location>
</feature>
<feature type="compositionally biased region" description="Polar residues" evidence="1">
    <location>
        <begin position="495"/>
        <end position="509"/>
    </location>
</feature>
<gene>
    <name evidence="3" type="ORF">FOB60_003892</name>
</gene>
<feature type="compositionally biased region" description="Basic and acidic residues" evidence="1">
    <location>
        <begin position="365"/>
        <end position="375"/>
    </location>
</feature>
<feature type="compositionally biased region" description="Pro residues" evidence="1">
    <location>
        <begin position="116"/>
        <end position="128"/>
    </location>
</feature>
<feature type="compositionally biased region" description="Low complexity" evidence="1">
    <location>
        <begin position="25"/>
        <end position="36"/>
    </location>
</feature>
<sequence>MLDFQLHDDLFPQLHSHRQQHLTNSDHNNNSNGFNGDHQHQHHHHHHRRSQHQSSHSPRASSHGISYSRLLLSDILNYDIQAAVEQDHQQTKAKYLHQNSFNRGSSNEDPQQSLPLPAPAPPAPPAPSSRPASVFAKHKRNDFLVDYDGDDLDLVDFVSNELRITSPTESNTNLVSERSFLTDTSHLAHDELLQIFQDHVECENNGNSFKPTTPIDDNDYYDDYEPGFDATSSNTISPESCMNGYMKFIIGSSQAPTTTFDFNQVANGSGSNSSNYSTVENDLLSLPSVTSPKQDLTHDQIIRLFEETCKEIDEWKSNSESDSLSRVRLHPIRTINGYSSGFNTITNGKFDRGVYDGLSPVDETLKASPDLKETPFGDANSQVASNDQSPPPLFPNDSFDDYEEDYIHDVSIPPFVRQSDVITNNTTAILATKRSSSVSSLKSDQSHLSFNQVQLNISSTSSSPLEKSNNSSSTSTPGKHRRKNGLKNKVGSPIRQKSLQKNMFRSSSSVPKIDFSQMPIESTPDVEYSKSLSSKSSKVPSGSHCSQLIEKLIAPLFNTVTCSIQRTLYLRNNLDKIFAQQGLTDYDISYNTNFKKTSYEAQFILTKVDHKFGKPDNTTRAGLCPYCESIEFFGLKNSSYGNHLAYKHGILTNGKVVPDPKYYGLYQFKKGEYDEPEKKKRKTNAHMLEREGVLCTDCWQILEVNCTSRSSILGHYLRHYRDSHVGYKKENKFDGESDENEDEEVVDPLVLEFISHWEQ</sequence>
<dbReference type="EMBL" id="JABWAB010000005">
    <property type="protein sequence ID" value="KAF6051224.1"/>
    <property type="molecule type" value="Genomic_DNA"/>
</dbReference>
<protein>
    <recommendedName>
        <fullName evidence="2">Transcription regulator Rua1 C-terminal domain-containing protein</fullName>
    </recommendedName>
</protein>
<feature type="compositionally biased region" description="Low complexity" evidence="1">
    <location>
        <begin position="459"/>
        <end position="476"/>
    </location>
</feature>
<feature type="compositionally biased region" description="Basic residues" evidence="1">
    <location>
        <begin position="40"/>
        <end position="51"/>
    </location>
</feature>
<feature type="compositionally biased region" description="Polar residues" evidence="1">
    <location>
        <begin position="100"/>
        <end position="109"/>
    </location>
</feature>
<evidence type="ECO:0000259" key="2">
    <source>
        <dbReference type="Pfam" id="PF14616"/>
    </source>
</evidence>